<accession>A0A0E0RB07</accession>
<sequence>MCCSIPSIRRRRRKRSAEGAMSCQYLRCHLTTLKCRRHHATGGQVLLRLAGATVYPRLCCSSHRQAHEMIPELNAKILKV</sequence>
<evidence type="ECO:0000313" key="1">
    <source>
        <dbReference type="EnsemblPlants" id="ORUFI11G21590.1"/>
    </source>
</evidence>
<reference evidence="2" key="1">
    <citation type="submission" date="2013-06" db="EMBL/GenBank/DDBJ databases">
        <authorList>
            <person name="Zhao Q."/>
        </authorList>
    </citation>
    <scope>NUCLEOTIDE SEQUENCE</scope>
    <source>
        <strain evidence="2">cv. W1943</strain>
    </source>
</reference>
<reference evidence="1" key="2">
    <citation type="submission" date="2015-06" db="UniProtKB">
        <authorList>
            <consortium name="EnsemblPlants"/>
        </authorList>
    </citation>
    <scope>IDENTIFICATION</scope>
</reference>
<keyword evidence="2" id="KW-1185">Reference proteome</keyword>
<dbReference type="OMA" id="LCCSSHR"/>
<dbReference type="AlphaFoldDB" id="A0A0E0RB07"/>
<organism evidence="1 2">
    <name type="scientific">Oryza rufipogon</name>
    <name type="common">Brownbeard rice</name>
    <name type="synonym">Asian wild rice</name>
    <dbReference type="NCBI Taxonomy" id="4529"/>
    <lineage>
        <taxon>Eukaryota</taxon>
        <taxon>Viridiplantae</taxon>
        <taxon>Streptophyta</taxon>
        <taxon>Embryophyta</taxon>
        <taxon>Tracheophyta</taxon>
        <taxon>Spermatophyta</taxon>
        <taxon>Magnoliopsida</taxon>
        <taxon>Liliopsida</taxon>
        <taxon>Poales</taxon>
        <taxon>Poaceae</taxon>
        <taxon>BOP clade</taxon>
        <taxon>Oryzoideae</taxon>
        <taxon>Oryzeae</taxon>
        <taxon>Oryzinae</taxon>
        <taxon>Oryza</taxon>
    </lineage>
</organism>
<name>A0A0E0RB07_ORYRU</name>
<dbReference type="HOGENOM" id="CLU_2675421_0_0_1"/>
<evidence type="ECO:0000313" key="2">
    <source>
        <dbReference type="Proteomes" id="UP000008022"/>
    </source>
</evidence>
<dbReference type="Gramene" id="ORUFI11G21590.1">
    <property type="protein sequence ID" value="ORUFI11G21590.1"/>
    <property type="gene ID" value="ORUFI11G21590"/>
</dbReference>
<dbReference type="EnsemblPlants" id="ORUFI11G21590.1">
    <property type="protein sequence ID" value="ORUFI11G21590.1"/>
    <property type="gene ID" value="ORUFI11G21590"/>
</dbReference>
<proteinExistence type="predicted"/>
<protein>
    <submittedName>
        <fullName evidence="1">Uncharacterized protein</fullName>
    </submittedName>
</protein>
<dbReference type="Proteomes" id="UP000008022">
    <property type="component" value="Unassembled WGS sequence"/>
</dbReference>